<reference evidence="1 2" key="1">
    <citation type="submission" date="2022-02" db="EMBL/GenBank/DDBJ databases">
        <title>The car tank lid bacteriome: a reservoir of bacteria with potential in bioremediation of fuel.</title>
        <authorList>
            <person name="Vidal-Verdu A."/>
            <person name="Gomez-Martinez D."/>
            <person name="Latorre-Perez A."/>
            <person name="Pereto J."/>
            <person name="Porcar M."/>
        </authorList>
    </citation>
    <scope>NUCLEOTIDE SEQUENCE [LARGE SCALE GENOMIC DNA]</scope>
    <source>
        <strain evidence="1 2">4D.3</strain>
    </source>
</reference>
<accession>A0ABT0J1R0</accession>
<dbReference type="InterPro" id="IPR036291">
    <property type="entry name" value="NAD(P)-bd_dom_sf"/>
</dbReference>
<name>A0ABT0J1R0_9MICO</name>
<dbReference type="EMBL" id="JALQCY010000002">
    <property type="protein sequence ID" value="MCK9793436.1"/>
    <property type="molecule type" value="Genomic_DNA"/>
</dbReference>
<sequence>MKIAVAGATGTVGTHVVDTAQARGHLVVPLSRTTGVDLLTGRGISNALDGVDALVDVTNQTTLSASRARRFFQTVTRTQLAAETSAGVGHHVVLSIVGIDDIDASYDAGKLAQERMVASGPVAVMPRVLMRPVAAREVAVHLVDRVEAATTFEEWLHGPDHPATVQR</sequence>
<keyword evidence="2" id="KW-1185">Reference proteome</keyword>
<evidence type="ECO:0000313" key="2">
    <source>
        <dbReference type="Proteomes" id="UP001651050"/>
    </source>
</evidence>
<dbReference type="SUPFAM" id="SSF51735">
    <property type="entry name" value="NAD(P)-binding Rossmann-fold domains"/>
    <property type="match status" value="1"/>
</dbReference>
<dbReference type="Gene3D" id="3.40.50.720">
    <property type="entry name" value="NAD(P)-binding Rossmann-like Domain"/>
    <property type="match status" value="1"/>
</dbReference>
<gene>
    <name evidence="1" type="ORF">M1843_06740</name>
</gene>
<protein>
    <recommendedName>
        <fullName evidence="3">NAD(P)-binding domain-containing protein</fullName>
    </recommendedName>
</protein>
<dbReference type="Proteomes" id="UP001651050">
    <property type="component" value="Unassembled WGS sequence"/>
</dbReference>
<evidence type="ECO:0000313" key="1">
    <source>
        <dbReference type="EMBL" id="MCK9793436.1"/>
    </source>
</evidence>
<proteinExistence type="predicted"/>
<organism evidence="1 2">
    <name type="scientific">Isoptericola peretonis</name>
    <dbReference type="NCBI Taxonomy" id="2918523"/>
    <lineage>
        <taxon>Bacteria</taxon>
        <taxon>Bacillati</taxon>
        <taxon>Actinomycetota</taxon>
        <taxon>Actinomycetes</taxon>
        <taxon>Micrococcales</taxon>
        <taxon>Promicromonosporaceae</taxon>
        <taxon>Isoptericola</taxon>
    </lineage>
</organism>
<comment type="caution">
    <text evidence="1">The sequence shown here is derived from an EMBL/GenBank/DDBJ whole genome shotgun (WGS) entry which is preliminary data.</text>
</comment>
<evidence type="ECO:0008006" key="3">
    <source>
        <dbReference type="Google" id="ProtNLM"/>
    </source>
</evidence>
<dbReference type="RefSeq" id="WP_416343284.1">
    <property type="nucleotide sequence ID" value="NZ_JALQCY010000002.1"/>
</dbReference>